<name>A0ACC6TQQ5_9CREN</name>
<gene>
    <name evidence="1" type="ORF">TQ35_0008100</name>
</gene>
<accession>A0ACC6TQQ5</accession>
<keyword evidence="1" id="KW-0378">Hydrolase</keyword>
<comment type="caution">
    <text evidence="1">The sequence shown here is derived from an EMBL/GenBank/DDBJ whole genome shotgun (WGS) entry which is preliminary data.</text>
</comment>
<dbReference type="Proteomes" id="UP000053480">
    <property type="component" value="Unassembled WGS sequence"/>
</dbReference>
<dbReference type="EMBL" id="JZWS03000013">
    <property type="protein sequence ID" value="MEW9492143.1"/>
    <property type="molecule type" value="Genomic_DNA"/>
</dbReference>
<organism evidence="1 2">
    <name type="scientific">Candidatus Aramenus sulfurataquae</name>
    <dbReference type="NCBI Taxonomy" id="1326980"/>
    <lineage>
        <taxon>Archaea</taxon>
        <taxon>Thermoproteota</taxon>
        <taxon>Thermoprotei</taxon>
        <taxon>Sulfolobales</taxon>
        <taxon>Sulfolobaceae</taxon>
        <taxon>Candidatus Aramenus</taxon>
    </lineage>
</organism>
<protein>
    <submittedName>
        <fullName evidence="1">HAD family hydrolase</fullName>
    </submittedName>
</protein>
<reference evidence="1" key="1">
    <citation type="submission" date="2024-07" db="EMBL/GenBank/DDBJ databases">
        <title>Metagenome and Metagenome-Assembled Genomes of Archaea from a hot spring from the geothermal field of Los Azufres, Mexico.</title>
        <authorList>
            <person name="Marin-Paredes R."/>
            <person name="Martinez-Romero E."/>
            <person name="Servin-Garciduenas L.E."/>
        </authorList>
    </citation>
    <scope>NUCLEOTIDE SEQUENCE</scope>
    <source>
        <strain evidence="1">AZ1-454</strain>
    </source>
</reference>
<evidence type="ECO:0000313" key="1">
    <source>
        <dbReference type="EMBL" id="MEW9492143.1"/>
    </source>
</evidence>
<sequence length="166" mass="18915">MDFALTLVNTLVYVPNAKEILETVEKANDYFDVDLDPRSVRAKEDAYFLEELSYRGRIFLVTNVKKSTAMRVLARLNLDSFITRVVSAEEVKSFTTSPKFFDYFYKVTNARRGTYFVTSNKLSLESARKAGLTVVYQEGNVLRKLVEATGKKYVESKMGDSALRCT</sequence>
<evidence type="ECO:0000313" key="2">
    <source>
        <dbReference type="Proteomes" id="UP000053480"/>
    </source>
</evidence>
<proteinExistence type="predicted"/>